<reference evidence="4 5" key="1">
    <citation type="journal article" date="2019" name="Int. J. Syst. Evol. Microbiol.">
        <title>The Global Catalogue of Microorganisms (GCM) 10K type strain sequencing project: providing services to taxonomists for standard genome sequencing and annotation.</title>
        <authorList>
            <consortium name="The Broad Institute Genomics Platform"/>
            <consortium name="The Broad Institute Genome Sequencing Center for Infectious Disease"/>
            <person name="Wu L."/>
            <person name="Ma J."/>
        </authorList>
    </citation>
    <scope>NUCLEOTIDE SEQUENCE [LARGE SCALE GENOMIC DNA]</scope>
    <source>
        <strain evidence="4 5">JCM 16013</strain>
    </source>
</reference>
<name>A0ABN2T8Q0_9ACTN</name>
<evidence type="ECO:0000259" key="3">
    <source>
        <dbReference type="SMART" id="SM00829"/>
    </source>
</evidence>
<dbReference type="EMBL" id="BAAAQM010000072">
    <property type="protein sequence ID" value="GAA2001839.1"/>
    <property type="molecule type" value="Genomic_DNA"/>
</dbReference>
<organism evidence="4 5">
    <name type="scientific">Catenulispora subtropica</name>
    <dbReference type="NCBI Taxonomy" id="450798"/>
    <lineage>
        <taxon>Bacteria</taxon>
        <taxon>Bacillati</taxon>
        <taxon>Actinomycetota</taxon>
        <taxon>Actinomycetes</taxon>
        <taxon>Catenulisporales</taxon>
        <taxon>Catenulisporaceae</taxon>
        <taxon>Catenulispora</taxon>
    </lineage>
</organism>
<accession>A0ABN2T8Q0</accession>
<evidence type="ECO:0000256" key="1">
    <source>
        <dbReference type="ARBA" id="ARBA00022857"/>
    </source>
</evidence>
<dbReference type="InterPro" id="IPR011032">
    <property type="entry name" value="GroES-like_sf"/>
</dbReference>
<evidence type="ECO:0000313" key="5">
    <source>
        <dbReference type="Proteomes" id="UP001499854"/>
    </source>
</evidence>
<protein>
    <submittedName>
        <fullName evidence="4">Quinone oxidoreductase</fullName>
    </submittedName>
</protein>
<dbReference type="InterPro" id="IPR020843">
    <property type="entry name" value="ER"/>
</dbReference>
<proteinExistence type="predicted"/>
<dbReference type="InterPro" id="IPR036291">
    <property type="entry name" value="NAD(P)-bd_dom_sf"/>
</dbReference>
<dbReference type="CDD" id="cd05286">
    <property type="entry name" value="QOR2"/>
    <property type="match status" value="1"/>
</dbReference>
<dbReference type="SUPFAM" id="SSF50129">
    <property type="entry name" value="GroES-like"/>
    <property type="match status" value="1"/>
</dbReference>
<dbReference type="InterPro" id="IPR047618">
    <property type="entry name" value="QOR-like"/>
</dbReference>
<dbReference type="Gene3D" id="3.90.180.10">
    <property type="entry name" value="Medium-chain alcohol dehydrogenases, catalytic domain"/>
    <property type="match status" value="1"/>
</dbReference>
<keyword evidence="1" id="KW-0521">NADP</keyword>
<dbReference type="SUPFAM" id="SSF51735">
    <property type="entry name" value="NAD(P)-binding Rossmann-fold domains"/>
    <property type="match status" value="1"/>
</dbReference>
<dbReference type="Proteomes" id="UP001499854">
    <property type="component" value="Unassembled WGS sequence"/>
</dbReference>
<dbReference type="PANTHER" id="PTHR48106:SF13">
    <property type="entry name" value="QUINONE OXIDOREDUCTASE-RELATED"/>
    <property type="match status" value="1"/>
</dbReference>
<keyword evidence="5" id="KW-1185">Reference proteome</keyword>
<dbReference type="InterPro" id="IPR013149">
    <property type="entry name" value="ADH-like_C"/>
</dbReference>
<dbReference type="InterPro" id="IPR002364">
    <property type="entry name" value="Quin_OxRdtase/zeta-crystal_CS"/>
</dbReference>
<dbReference type="PROSITE" id="PS01162">
    <property type="entry name" value="QOR_ZETA_CRYSTAL"/>
    <property type="match status" value="1"/>
</dbReference>
<dbReference type="RefSeq" id="WP_344662397.1">
    <property type="nucleotide sequence ID" value="NZ_BAAAQM010000072.1"/>
</dbReference>
<keyword evidence="2" id="KW-0560">Oxidoreductase</keyword>
<comment type="caution">
    <text evidence="4">The sequence shown here is derived from an EMBL/GenBank/DDBJ whole genome shotgun (WGS) entry which is preliminary data.</text>
</comment>
<dbReference type="InterPro" id="IPR013154">
    <property type="entry name" value="ADH-like_N"/>
</dbReference>
<dbReference type="PANTHER" id="PTHR48106">
    <property type="entry name" value="QUINONE OXIDOREDUCTASE PIG3-RELATED"/>
    <property type="match status" value="1"/>
</dbReference>
<feature type="domain" description="Enoyl reductase (ER)" evidence="3">
    <location>
        <begin position="10"/>
        <end position="323"/>
    </location>
</feature>
<gene>
    <name evidence="4" type="ORF">GCM10009838_79670</name>
</gene>
<dbReference type="Pfam" id="PF00107">
    <property type="entry name" value="ADH_zinc_N"/>
    <property type="match status" value="1"/>
</dbReference>
<sequence>MRAIVVSELGNPDVLQLSEVNAPKPGPGELLVEVGAAGVNFIETYQRSGLYQMKLPYTPGAEAAGHVLAVGAGVTDFQPGDRVATSDGWGSYAEQMIVAADRAVPVPDGVDVETAAAAMLQGMTAHYLTQSTYPVKAGETALVHAAAGGMGLLLVQLVKAAGAKVIGTVSSEAKAKLATEAGADEIIRYDQFEGDELAAEVLRRNGGQGVHVVYDGVGASTFEASLGSLRPRGMLVSFGNASGPVPPVAPLRLSQGGSLFLTRPTLTNYIAARQELEWRAGDVFRWIQDGTVSIRVGAKYPLGEASQAHRDLEARKTTGKLLLIP</sequence>
<dbReference type="Gene3D" id="3.40.50.720">
    <property type="entry name" value="NAD(P)-binding Rossmann-like Domain"/>
    <property type="match status" value="1"/>
</dbReference>
<evidence type="ECO:0000313" key="4">
    <source>
        <dbReference type="EMBL" id="GAA2001839.1"/>
    </source>
</evidence>
<dbReference type="Pfam" id="PF08240">
    <property type="entry name" value="ADH_N"/>
    <property type="match status" value="1"/>
</dbReference>
<dbReference type="SMART" id="SM00829">
    <property type="entry name" value="PKS_ER"/>
    <property type="match status" value="1"/>
</dbReference>
<evidence type="ECO:0000256" key="2">
    <source>
        <dbReference type="ARBA" id="ARBA00023002"/>
    </source>
</evidence>